<proteinExistence type="predicted"/>
<feature type="region of interest" description="Disordered" evidence="1">
    <location>
        <begin position="161"/>
        <end position="190"/>
    </location>
</feature>
<name>A0AAD7DAE8_MYCRO</name>
<accession>A0AAD7DAE8</accession>
<gene>
    <name evidence="2" type="ORF">B0H17DRAFT_1204606</name>
</gene>
<evidence type="ECO:0000313" key="2">
    <source>
        <dbReference type="EMBL" id="KAJ7685917.1"/>
    </source>
</evidence>
<protein>
    <submittedName>
        <fullName evidence="2">Uncharacterized protein</fullName>
    </submittedName>
</protein>
<reference evidence="2" key="1">
    <citation type="submission" date="2023-03" db="EMBL/GenBank/DDBJ databases">
        <title>Massive genome expansion in bonnet fungi (Mycena s.s.) driven by repeated elements and novel gene families across ecological guilds.</title>
        <authorList>
            <consortium name="Lawrence Berkeley National Laboratory"/>
            <person name="Harder C.B."/>
            <person name="Miyauchi S."/>
            <person name="Viragh M."/>
            <person name="Kuo A."/>
            <person name="Thoen E."/>
            <person name="Andreopoulos B."/>
            <person name="Lu D."/>
            <person name="Skrede I."/>
            <person name="Drula E."/>
            <person name="Henrissat B."/>
            <person name="Morin E."/>
            <person name="Kohler A."/>
            <person name="Barry K."/>
            <person name="LaButti K."/>
            <person name="Morin E."/>
            <person name="Salamov A."/>
            <person name="Lipzen A."/>
            <person name="Mereny Z."/>
            <person name="Hegedus B."/>
            <person name="Baldrian P."/>
            <person name="Stursova M."/>
            <person name="Weitz H."/>
            <person name="Taylor A."/>
            <person name="Grigoriev I.V."/>
            <person name="Nagy L.G."/>
            <person name="Martin F."/>
            <person name="Kauserud H."/>
        </authorList>
    </citation>
    <scope>NUCLEOTIDE SEQUENCE</scope>
    <source>
        <strain evidence="2">CBHHK067</strain>
    </source>
</reference>
<evidence type="ECO:0000256" key="1">
    <source>
        <dbReference type="SAM" id="MobiDB-lite"/>
    </source>
</evidence>
<dbReference type="AlphaFoldDB" id="A0AAD7DAE8"/>
<feature type="compositionally biased region" description="Polar residues" evidence="1">
    <location>
        <begin position="172"/>
        <end position="182"/>
    </location>
</feature>
<sequence>MEKITRTAVALYQKWLQARIAEPAATQDDSDSATCTAQPAPPSIPTWAVFVGNVRKPSTGRASLAARRTLRILPPPGPEGQVTIRYSVGVRVNGVDTGFCYAVIPCGNANLCREAQRLDGTELSTLPDELITVRNRLGDLPELLAQYKLIQKSESSVQSAIKAPADRVPTASGVQSTPSREQTPAWRGAEAPGTELRQFPNQRITLYCHLGEIPQVQALYVHLLERATASSSRRHLVCAPRQKTEI</sequence>
<comment type="caution">
    <text evidence="2">The sequence shown here is derived from an EMBL/GenBank/DDBJ whole genome shotgun (WGS) entry which is preliminary data.</text>
</comment>
<keyword evidence="3" id="KW-1185">Reference proteome</keyword>
<dbReference type="Proteomes" id="UP001221757">
    <property type="component" value="Unassembled WGS sequence"/>
</dbReference>
<dbReference type="EMBL" id="JARKIE010000101">
    <property type="protein sequence ID" value="KAJ7685917.1"/>
    <property type="molecule type" value="Genomic_DNA"/>
</dbReference>
<organism evidence="2 3">
    <name type="scientific">Mycena rosella</name>
    <name type="common">Pink bonnet</name>
    <name type="synonym">Agaricus rosellus</name>
    <dbReference type="NCBI Taxonomy" id="1033263"/>
    <lineage>
        <taxon>Eukaryota</taxon>
        <taxon>Fungi</taxon>
        <taxon>Dikarya</taxon>
        <taxon>Basidiomycota</taxon>
        <taxon>Agaricomycotina</taxon>
        <taxon>Agaricomycetes</taxon>
        <taxon>Agaricomycetidae</taxon>
        <taxon>Agaricales</taxon>
        <taxon>Marasmiineae</taxon>
        <taxon>Mycenaceae</taxon>
        <taxon>Mycena</taxon>
    </lineage>
</organism>
<evidence type="ECO:0000313" key="3">
    <source>
        <dbReference type="Proteomes" id="UP001221757"/>
    </source>
</evidence>